<reference evidence="12" key="1">
    <citation type="submission" date="2018-09" db="EMBL/GenBank/DDBJ databases">
        <authorList>
            <person name="Livingstone P.G."/>
            <person name="Whitworth D.E."/>
        </authorList>
    </citation>
    <scope>NUCLEOTIDE SEQUENCE [LARGE SCALE GENOMIC DNA]</scope>
    <source>
        <strain evidence="12">CA043D</strain>
    </source>
</reference>
<protein>
    <recommendedName>
        <fullName evidence="10">CN hydrolase domain-containing protein</fullName>
    </recommendedName>
</protein>
<accession>A0A3A8KG32</accession>
<feature type="transmembrane region" description="Helical" evidence="9">
    <location>
        <begin position="72"/>
        <end position="94"/>
    </location>
</feature>
<evidence type="ECO:0000256" key="5">
    <source>
        <dbReference type="ARBA" id="ARBA00022692"/>
    </source>
</evidence>
<evidence type="ECO:0000313" key="11">
    <source>
        <dbReference type="EMBL" id="RKH06930.1"/>
    </source>
</evidence>
<evidence type="ECO:0000256" key="1">
    <source>
        <dbReference type="ARBA" id="ARBA00004651"/>
    </source>
</evidence>
<feature type="domain" description="CN hydrolase" evidence="10">
    <location>
        <begin position="192"/>
        <end position="434"/>
    </location>
</feature>
<dbReference type="Proteomes" id="UP000268313">
    <property type="component" value="Unassembled WGS sequence"/>
</dbReference>
<feature type="transmembrane region" description="Helical" evidence="9">
    <location>
        <begin position="114"/>
        <end position="135"/>
    </location>
</feature>
<dbReference type="Pfam" id="PF00795">
    <property type="entry name" value="CN_hydrolase"/>
    <property type="match status" value="1"/>
</dbReference>
<dbReference type="GO" id="GO:0005886">
    <property type="term" value="C:plasma membrane"/>
    <property type="evidence" value="ECO:0007669"/>
    <property type="project" value="UniProtKB-SubCell"/>
</dbReference>
<dbReference type="OrthoDB" id="9804277at2"/>
<organism evidence="11 12">
    <name type="scientific">Corallococcus carmarthensis</name>
    <dbReference type="NCBI Taxonomy" id="2316728"/>
    <lineage>
        <taxon>Bacteria</taxon>
        <taxon>Pseudomonadati</taxon>
        <taxon>Myxococcota</taxon>
        <taxon>Myxococcia</taxon>
        <taxon>Myxococcales</taxon>
        <taxon>Cystobacterineae</taxon>
        <taxon>Myxococcaceae</taxon>
        <taxon>Corallococcus</taxon>
    </lineage>
</organism>
<keyword evidence="3" id="KW-1003">Cell membrane</keyword>
<keyword evidence="8" id="KW-0012">Acyltransferase</keyword>
<feature type="transmembrane region" description="Helical" evidence="9">
    <location>
        <begin position="46"/>
        <end position="65"/>
    </location>
</feature>
<comment type="caution">
    <text evidence="11">The sequence shown here is derived from an EMBL/GenBank/DDBJ whole genome shotgun (WGS) entry which is preliminary data.</text>
</comment>
<evidence type="ECO:0000256" key="2">
    <source>
        <dbReference type="ARBA" id="ARBA00010065"/>
    </source>
</evidence>
<dbReference type="Gene3D" id="3.60.110.10">
    <property type="entry name" value="Carbon-nitrogen hydrolase"/>
    <property type="match status" value="1"/>
</dbReference>
<comment type="subcellular location">
    <subcellularLocation>
        <location evidence="1">Cell membrane</location>
        <topology evidence="1">Multi-pass membrane protein</topology>
    </subcellularLocation>
</comment>
<dbReference type="InterPro" id="IPR036526">
    <property type="entry name" value="C-N_Hydrolase_sf"/>
</dbReference>
<dbReference type="GO" id="GO:0042158">
    <property type="term" value="P:lipoprotein biosynthetic process"/>
    <property type="evidence" value="ECO:0007669"/>
    <property type="project" value="InterPro"/>
</dbReference>
<dbReference type="InterPro" id="IPR004563">
    <property type="entry name" value="Apolipo_AcylTrfase"/>
</dbReference>
<keyword evidence="6 9" id="KW-1133">Transmembrane helix</keyword>
<name>A0A3A8KG32_9BACT</name>
<dbReference type="AlphaFoldDB" id="A0A3A8KG32"/>
<evidence type="ECO:0000256" key="3">
    <source>
        <dbReference type="ARBA" id="ARBA00022475"/>
    </source>
</evidence>
<comment type="similarity">
    <text evidence="2">Belongs to the CN hydrolase family. Apolipoprotein N-acyltransferase subfamily.</text>
</comment>
<dbReference type="EMBL" id="RAWE01000007">
    <property type="protein sequence ID" value="RKH06930.1"/>
    <property type="molecule type" value="Genomic_DNA"/>
</dbReference>
<dbReference type="PANTHER" id="PTHR38686:SF1">
    <property type="entry name" value="APOLIPOPROTEIN N-ACYLTRANSFERASE"/>
    <property type="match status" value="1"/>
</dbReference>
<keyword evidence="5 9" id="KW-0812">Transmembrane</keyword>
<evidence type="ECO:0000256" key="6">
    <source>
        <dbReference type="ARBA" id="ARBA00022989"/>
    </source>
</evidence>
<gene>
    <name evidence="11" type="ORF">D7X32_03575</name>
</gene>
<dbReference type="PANTHER" id="PTHR38686">
    <property type="entry name" value="APOLIPOPROTEIN N-ACYLTRANSFERASE"/>
    <property type="match status" value="1"/>
</dbReference>
<evidence type="ECO:0000256" key="7">
    <source>
        <dbReference type="ARBA" id="ARBA00023136"/>
    </source>
</evidence>
<evidence type="ECO:0000256" key="9">
    <source>
        <dbReference type="SAM" id="Phobius"/>
    </source>
</evidence>
<feature type="transmembrane region" description="Helical" evidence="9">
    <location>
        <begin position="147"/>
        <end position="169"/>
    </location>
</feature>
<dbReference type="InterPro" id="IPR003010">
    <property type="entry name" value="C-N_Hydrolase"/>
</dbReference>
<keyword evidence="12" id="KW-1185">Reference proteome</keyword>
<dbReference type="RefSeq" id="WP_120601076.1">
    <property type="nucleotide sequence ID" value="NZ_RAWE01000007.1"/>
</dbReference>
<dbReference type="PROSITE" id="PS50263">
    <property type="entry name" value="CN_HYDROLASE"/>
    <property type="match status" value="1"/>
</dbReference>
<evidence type="ECO:0000313" key="12">
    <source>
        <dbReference type="Proteomes" id="UP000268313"/>
    </source>
</evidence>
<evidence type="ECO:0000259" key="10">
    <source>
        <dbReference type="PROSITE" id="PS50263"/>
    </source>
</evidence>
<evidence type="ECO:0000256" key="8">
    <source>
        <dbReference type="ARBA" id="ARBA00023315"/>
    </source>
</evidence>
<sequence>MNWGLALLAGLLQGAAFLGPDAQPLAWVGVACLAAALHRAPGGLRAAGMLALAALVRQAVALHWWVGTARHFAPGVAGAALTLAALGWATTAVASQVPAMALVLTPVRRVPPRFWLPFAWAAGEAVAELTCGFSMTQLLHSQWAQPAVLRALAFVGWGPLLLLCLYASVSVGEAAARRDLRLLAPAGLVLGALVGVPPFAPSDDALEGVGVVHLASSARLPREVPGGTSLLVWPESTVRGNQRLPEGVLPQPVPLAAFADTRLPVASVAGLTLRTEGHYLNAAGAFDAEGQLLESRGKAVLVPVGERAFLGLRGSGEPLTPGTAVPRLSVAGRSVVPLICYEAFSRPTALQGQAAGGTLLAVLASDLPLVGNRFALEQAVGAAILRAVEQHLPVVRASLAGPAVIVSSNGKVLARSEPGTSGILTARSGAPAYSPAVTSTVPSPSTVSRTWSPGFIR</sequence>
<keyword evidence="4" id="KW-0808">Transferase</keyword>
<keyword evidence="7 9" id="KW-0472">Membrane</keyword>
<evidence type="ECO:0000256" key="4">
    <source>
        <dbReference type="ARBA" id="ARBA00022679"/>
    </source>
</evidence>
<dbReference type="SUPFAM" id="SSF56317">
    <property type="entry name" value="Carbon-nitrogen hydrolase"/>
    <property type="match status" value="1"/>
</dbReference>
<dbReference type="GO" id="GO:0016410">
    <property type="term" value="F:N-acyltransferase activity"/>
    <property type="evidence" value="ECO:0007669"/>
    <property type="project" value="InterPro"/>
</dbReference>
<proteinExistence type="inferred from homology"/>